<keyword evidence="5" id="KW-0449">Lipoprotein</keyword>
<dbReference type="InterPro" id="IPR011990">
    <property type="entry name" value="TPR-like_helical_dom_sf"/>
</dbReference>
<dbReference type="AlphaFoldDB" id="A0A379ESP1"/>
<dbReference type="EMBL" id="UGTV01000015">
    <property type="protein sequence ID" value="SUC08693.1"/>
    <property type="molecule type" value="Genomic_DNA"/>
</dbReference>
<gene>
    <name evidence="5" type="primary">nlpI</name>
    <name evidence="5" type="ORF">NCTC11621_00213</name>
</gene>
<feature type="signal peptide" evidence="4">
    <location>
        <begin position="1"/>
        <end position="25"/>
    </location>
</feature>
<keyword evidence="1 2" id="KW-1003">Cell membrane</keyword>
<organism evidence="5 6">
    <name type="scientific">Pasteurella canis</name>
    <dbReference type="NCBI Taxonomy" id="753"/>
    <lineage>
        <taxon>Bacteria</taxon>
        <taxon>Pseudomonadati</taxon>
        <taxon>Pseudomonadota</taxon>
        <taxon>Gammaproteobacteria</taxon>
        <taxon>Pasteurellales</taxon>
        <taxon>Pasteurellaceae</taxon>
        <taxon>Pasteurella</taxon>
    </lineage>
</organism>
<evidence type="ECO:0000256" key="2">
    <source>
        <dbReference type="PIRNR" id="PIRNR004654"/>
    </source>
</evidence>
<reference evidence="5 6" key="1">
    <citation type="submission" date="2018-06" db="EMBL/GenBank/DDBJ databases">
        <authorList>
            <consortium name="Pathogen Informatics"/>
            <person name="Doyle S."/>
        </authorList>
    </citation>
    <scope>NUCLEOTIDE SEQUENCE [LARGE SCALE GENOMIC DNA]</scope>
    <source>
        <strain evidence="5 6">NCTC11621</strain>
    </source>
</reference>
<dbReference type="Gene3D" id="1.25.40.10">
    <property type="entry name" value="Tetratricopeptide repeat domain"/>
    <property type="match status" value="1"/>
</dbReference>
<feature type="chain" id="PRO_5016739016" description="Lipoprotein NlpI" evidence="4">
    <location>
        <begin position="26"/>
        <end position="298"/>
    </location>
</feature>
<dbReference type="InterPro" id="IPR019734">
    <property type="entry name" value="TPR_rpt"/>
</dbReference>
<evidence type="ECO:0000313" key="6">
    <source>
        <dbReference type="Proteomes" id="UP000254704"/>
    </source>
</evidence>
<proteinExistence type="predicted"/>
<dbReference type="PROSITE" id="PS51257">
    <property type="entry name" value="PROKAR_LIPOPROTEIN"/>
    <property type="match status" value="1"/>
</dbReference>
<dbReference type="SUPFAM" id="SSF48452">
    <property type="entry name" value="TPR-like"/>
    <property type="match status" value="1"/>
</dbReference>
<accession>A0A379ESP1</accession>
<dbReference type="GO" id="GO:0005886">
    <property type="term" value="C:plasma membrane"/>
    <property type="evidence" value="ECO:0007669"/>
    <property type="project" value="UniProtKB-SubCell"/>
</dbReference>
<comment type="subcellular location">
    <subcellularLocation>
        <location evidence="2">Cell membrane</location>
    </subcellularLocation>
</comment>
<keyword evidence="4" id="KW-0732">Signal</keyword>
<sequence length="298" mass="35316">MMQLNKLLNFILFLPCWVLFFSACANHEQVFIVEDKLLLAEQNPNNHLEHEIMVAKISQLLLVKGLKKEERAILHFERGVLYDSLGLWGLARYDFDQALTLYPKLVAAFNYLGLYLLLEQEYSTSLDVFSLLFELDPNYEYAFLNRGLNFYYVARYELAQRDFLQFYQSDKSDPYRTLWLYLNELQLNPQEAKQNLAQRANLLSDEYWGTYLVQYYLGNLSVKELFTQARQFAETNNAKYAEILTETYFYLAKLKLNSGQFNEAEMLFRLALANQVYNFVEYRFAMFELLKLKQNSNQ</sequence>
<evidence type="ECO:0000256" key="1">
    <source>
        <dbReference type="ARBA" id="ARBA00022475"/>
    </source>
</evidence>
<evidence type="ECO:0000256" key="4">
    <source>
        <dbReference type="SAM" id="SignalP"/>
    </source>
</evidence>
<evidence type="ECO:0000313" key="5">
    <source>
        <dbReference type="EMBL" id="SUC08693.1"/>
    </source>
</evidence>
<comment type="subunit">
    <text evidence="2">Homodimer.</text>
</comment>
<comment type="function">
    <text evidence="2">May be involved in cell division.</text>
</comment>
<keyword evidence="2" id="KW-0472">Membrane</keyword>
<evidence type="ECO:0000256" key="3">
    <source>
        <dbReference type="PROSITE-ProRule" id="PRU00339"/>
    </source>
</evidence>
<protein>
    <recommendedName>
        <fullName evidence="2">Lipoprotein NlpI</fullName>
    </recommendedName>
</protein>
<name>A0A379ESP1_9PAST</name>
<dbReference type="PROSITE" id="PS50005">
    <property type="entry name" value="TPR"/>
    <property type="match status" value="1"/>
</dbReference>
<dbReference type="InterPro" id="IPR023605">
    <property type="entry name" value="Lipoprotein_NlpI"/>
</dbReference>
<dbReference type="PIRSF" id="PIRSF004654">
    <property type="entry name" value="NlpI"/>
    <property type="match status" value="1"/>
</dbReference>
<dbReference type="Proteomes" id="UP000254704">
    <property type="component" value="Unassembled WGS sequence"/>
</dbReference>
<keyword evidence="3" id="KW-0802">TPR repeat</keyword>
<feature type="repeat" description="TPR" evidence="3">
    <location>
        <begin position="106"/>
        <end position="139"/>
    </location>
</feature>
<dbReference type="NCBIfam" id="NF008391">
    <property type="entry name" value="PRK11189.1"/>
    <property type="match status" value="1"/>
</dbReference>
<dbReference type="SMART" id="SM00028">
    <property type="entry name" value="TPR"/>
    <property type="match status" value="3"/>
</dbReference>